<comment type="caution">
    <text evidence="18">The sequence shown here is derived from an EMBL/GenBank/DDBJ whole genome shotgun (WGS) entry which is preliminary data.</text>
</comment>
<evidence type="ECO:0000256" key="5">
    <source>
        <dbReference type="ARBA" id="ARBA00022723"/>
    </source>
</evidence>
<evidence type="ECO:0000256" key="11">
    <source>
        <dbReference type="ARBA" id="ARBA00022967"/>
    </source>
</evidence>
<dbReference type="GO" id="GO:0016887">
    <property type="term" value="F:ATP hydrolysis activity"/>
    <property type="evidence" value="ECO:0007669"/>
    <property type="project" value="InterPro"/>
</dbReference>
<dbReference type="Gene3D" id="3.40.1110.10">
    <property type="entry name" value="Calcium-transporting ATPase, cytoplasmic domain N"/>
    <property type="match status" value="1"/>
</dbReference>
<evidence type="ECO:0000256" key="8">
    <source>
        <dbReference type="ARBA" id="ARBA00022796"/>
    </source>
</evidence>
<evidence type="ECO:0000256" key="9">
    <source>
        <dbReference type="ARBA" id="ARBA00022840"/>
    </source>
</evidence>
<feature type="transmembrane region" description="Helical" evidence="16">
    <location>
        <begin position="451"/>
        <end position="473"/>
    </location>
</feature>
<dbReference type="InterPro" id="IPR036163">
    <property type="entry name" value="HMA_dom_sf"/>
</dbReference>
<dbReference type="SUPFAM" id="SSF81653">
    <property type="entry name" value="Calcium ATPase, transduction domain A"/>
    <property type="match status" value="1"/>
</dbReference>
<keyword evidence="15 16" id="KW-0472">Membrane</keyword>
<feature type="transmembrane region" description="Helical" evidence="16">
    <location>
        <begin position="217"/>
        <end position="237"/>
    </location>
</feature>
<keyword evidence="10" id="KW-0460">Magnesium</keyword>
<keyword evidence="5" id="KW-0479">Metal-binding</keyword>
<dbReference type="InterPro" id="IPR036412">
    <property type="entry name" value="HAD-like_sf"/>
</dbReference>
<dbReference type="Pfam" id="PF00122">
    <property type="entry name" value="E1-E2_ATPase"/>
    <property type="match status" value="1"/>
</dbReference>
<feature type="transmembrane region" description="Helical" evidence="16">
    <location>
        <begin position="406"/>
        <end position="425"/>
    </location>
</feature>
<keyword evidence="3" id="KW-0813">Transport</keyword>
<dbReference type="GO" id="GO:0043682">
    <property type="term" value="F:P-type divalent copper transporter activity"/>
    <property type="evidence" value="ECO:0007669"/>
    <property type="project" value="TreeGrafter"/>
</dbReference>
<dbReference type="SFLD" id="SFLDF00027">
    <property type="entry name" value="p-type_atpase"/>
    <property type="match status" value="1"/>
</dbReference>
<dbReference type="NCBIfam" id="TIGR01494">
    <property type="entry name" value="ATPase_P-type"/>
    <property type="match status" value="2"/>
</dbReference>
<dbReference type="Pfam" id="PF00403">
    <property type="entry name" value="HMA"/>
    <property type="match status" value="2"/>
</dbReference>
<proteinExistence type="inferred from homology"/>
<dbReference type="AlphaFoldDB" id="A0A133V9U7"/>
<dbReference type="PANTHER" id="PTHR43520">
    <property type="entry name" value="ATP7, ISOFORM B"/>
    <property type="match status" value="1"/>
</dbReference>
<name>A0A133V9U7_9EURY</name>
<dbReference type="InterPro" id="IPR044492">
    <property type="entry name" value="P_typ_ATPase_HD_dom"/>
</dbReference>
<dbReference type="PROSITE" id="PS01047">
    <property type="entry name" value="HMA_1"/>
    <property type="match status" value="2"/>
</dbReference>
<comment type="subcellular location">
    <subcellularLocation>
        <location evidence="1">Endomembrane system</location>
        <topology evidence="1">Multi-pass membrane protein</topology>
    </subcellularLocation>
</comment>
<keyword evidence="13" id="KW-0186">Copper</keyword>
<dbReference type="InterPro" id="IPR023298">
    <property type="entry name" value="ATPase_P-typ_TM_dom_sf"/>
</dbReference>
<dbReference type="InterPro" id="IPR008250">
    <property type="entry name" value="ATPase_P-typ_transduc_dom_A_sf"/>
</dbReference>
<evidence type="ECO:0000313" key="19">
    <source>
        <dbReference type="Proteomes" id="UP000070565"/>
    </source>
</evidence>
<feature type="transmembrane region" description="Helical" evidence="16">
    <location>
        <begin position="161"/>
        <end position="182"/>
    </location>
</feature>
<dbReference type="FunFam" id="2.70.150.10:FF:000002">
    <property type="entry name" value="Copper-transporting ATPase 1, putative"/>
    <property type="match status" value="1"/>
</dbReference>
<dbReference type="Pfam" id="PF00702">
    <property type="entry name" value="Hydrolase"/>
    <property type="match status" value="1"/>
</dbReference>
<feature type="transmembrane region" description="Helical" evidence="16">
    <location>
        <begin position="249"/>
        <end position="269"/>
    </location>
</feature>
<dbReference type="InterPro" id="IPR001757">
    <property type="entry name" value="P_typ_ATPase"/>
</dbReference>
<protein>
    <submittedName>
        <fullName evidence="18">ATPase</fullName>
    </submittedName>
</protein>
<keyword evidence="12 16" id="KW-1133">Transmembrane helix</keyword>
<accession>A0A133V9U7</accession>
<keyword evidence="4 16" id="KW-0812">Transmembrane</keyword>
<evidence type="ECO:0000256" key="16">
    <source>
        <dbReference type="SAM" id="Phobius"/>
    </source>
</evidence>
<dbReference type="SUPFAM" id="SSF55008">
    <property type="entry name" value="HMA, heavy metal-associated domain"/>
    <property type="match status" value="2"/>
</dbReference>
<dbReference type="PRINTS" id="PR00941">
    <property type="entry name" value="CDATPASE"/>
</dbReference>
<evidence type="ECO:0000313" key="18">
    <source>
        <dbReference type="EMBL" id="KXB03223.1"/>
    </source>
</evidence>
<feature type="transmembrane region" description="Helical" evidence="16">
    <location>
        <begin position="769"/>
        <end position="792"/>
    </location>
</feature>
<dbReference type="InterPro" id="IPR018303">
    <property type="entry name" value="ATPase_P-typ_P_site"/>
</dbReference>
<keyword evidence="8" id="KW-0187">Copper transport</keyword>
<dbReference type="Gene3D" id="3.30.70.100">
    <property type="match status" value="2"/>
</dbReference>
<feature type="domain" description="HMA" evidence="17">
    <location>
        <begin position="2"/>
        <end position="68"/>
    </location>
</feature>
<dbReference type="EMBL" id="LHXZ01000024">
    <property type="protein sequence ID" value="KXB03223.1"/>
    <property type="molecule type" value="Genomic_DNA"/>
</dbReference>
<dbReference type="InterPro" id="IPR006122">
    <property type="entry name" value="HMA_Cu_ion-bd"/>
</dbReference>
<dbReference type="SFLD" id="SFLDS00003">
    <property type="entry name" value="Haloacid_Dehalogenase"/>
    <property type="match status" value="1"/>
</dbReference>
<keyword evidence="9" id="KW-0067">ATP-binding</keyword>
<feature type="transmembrane region" description="Helical" evidence="16">
    <location>
        <begin position="188"/>
        <end position="205"/>
    </location>
</feature>
<dbReference type="SUPFAM" id="SSF56784">
    <property type="entry name" value="HAD-like"/>
    <property type="match status" value="1"/>
</dbReference>
<dbReference type="SFLD" id="SFLDG00002">
    <property type="entry name" value="C1.7:_P-type_atpase_like"/>
    <property type="match status" value="1"/>
</dbReference>
<dbReference type="FunFam" id="3.30.70.100:FF:000005">
    <property type="entry name" value="Copper-exporting P-type ATPase A"/>
    <property type="match status" value="2"/>
</dbReference>
<dbReference type="Proteomes" id="UP000070565">
    <property type="component" value="Unassembled WGS sequence"/>
</dbReference>
<dbReference type="GO" id="GO:0005507">
    <property type="term" value="F:copper ion binding"/>
    <property type="evidence" value="ECO:0007669"/>
    <property type="project" value="InterPro"/>
</dbReference>
<keyword evidence="6" id="KW-0677">Repeat</keyword>
<dbReference type="SUPFAM" id="SSF81665">
    <property type="entry name" value="Calcium ATPase, transmembrane domain M"/>
    <property type="match status" value="1"/>
</dbReference>
<evidence type="ECO:0000256" key="10">
    <source>
        <dbReference type="ARBA" id="ARBA00022842"/>
    </source>
</evidence>
<evidence type="ECO:0000256" key="2">
    <source>
        <dbReference type="ARBA" id="ARBA00006024"/>
    </source>
</evidence>
<comment type="similarity">
    <text evidence="2">Belongs to the cation transport ATPase (P-type) (TC 3.A.3) family. Type IB subfamily.</text>
</comment>
<dbReference type="InterPro" id="IPR006121">
    <property type="entry name" value="HMA_dom"/>
</dbReference>
<dbReference type="Gene3D" id="3.40.50.1000">
    <property type="entry name" value="HAD superfamily/HAD-like"/>
    <property type="match status" value="1"/>
</dbReference>
<dbReference type="NCBIfam" id="TIGR00003">
    <property type="entry name" value="copper ion binding protein"/>
    <property type="match status" value="2"/>
</dbReference>
<evidence type="ECO:0000256" key="15">
    <source>
        <dbReference type="ARBA" id="ARBA00023136"/>
    </source>
</evidence>
<evidence type="ECO:0000259" key="17">
    <source>
        <dbReference type="PROSITE" id="PS50846"/>
    </source>
</evidence>
<dbReference type="PRINTS" id="PR00119">
    <property type="entry name" value="CATATPASE"/>
</dbReference>
<evidence type="ECO:0000256" key="12">
    <source>
        <dbReference type="ARBA" id="ARBA00022989"/>
    </source>
</evidence>
<dbReference type="PROSITE" id="PS50846">
    <property type="entry name" value="HMA_2"/>
    <property type="match status" value="2"/>
</dbReference>
<evidence type="ECO:0000256" key="6">
    <source>
        <dbReference type="ARBA" id="ARBA00022737"/>
    </source>
</evidence>
<keyword evidence="14" id="KW-0406">Ion transport</keyword>
<dbReference type="InterPro" id="IPR059000">
    <property type="entry name" value="ATPase_P-type_domA"/>
</dbReference>
<dbReference type="PROSITE" id="PS00154">
    <property type="entry name" value="ATPASE_E1_E2"/>
    <property type="match status" value="1"/>
</dbReference>
<dbReference type="CDD" id="cd02094">
    <property type="entry name" value="P-type_ATPase_Cu-like"/>
    <property type="match status" value="1"/>
</dbReference>
<dbReference type="PATRIC" id="fig|1698275.3.peg.299"/>
<feature type="domain" description="HMA" evidence="17">
    <location>
        <begin position="75"/>
        <end position="141"/>
    </location>
</feature>
<dbReference type="Gene3D" id="2.70.150.10">
    <property type="entry name" value="Calcium-transporting ATPase, cytoplasmic transduction domain A"/>
    <property type="match status" value="1"/>
</dbReference>
<organism evidence="18 19">
    <name type="scientific">candidate division MSBL1 archaeon SCGC-AAA261F19</name>
    <dbReference type="NCBI Taxonomy" id="1698275"/>
    <lineage>
        <taxon>Archaea</taxon>
        <taxon>Methanobacteriati</taxon>
        <taxon>Methanobacteriota</taxon>
        <taxon>candidate division MSBL1</taxon>
    </lineage>
</organism>
<dbReference type="InterPro" id="IPR027256">
    <property type="entry name" value="P-typ_ATPase_IB"/>
</dbReference>
<dbReference type="InterPro" id="IPR023214">
    <property type="entry name" value="HAD_sf"/>
</dbReference>
<keyword evidence="19" id="KW-1185">Reference proteome</keyword>
<dbReference type="CDD" id="cd00371">
    <property type="entry name" value="HMA"/>
    <property type="match status" value="2"/>
</dbReference>
<dbReference type="NCBIfam" id="TIGR01525">
    <property type="entry name" value="ATPase-IB_hvy"/>
    <property type="match status" value="1"/>
</dbReference>
<reference evidence="18 19" key="1">
    <citation type="journal article" date="2016" name="Sci. Rep.">
        <title>Metabolic traits of an uncultured archaeal lineage -MSBL1- from brine pools of the Red Sea.</title>
        <authorList>
            <person name="Mwirichia R."/>
            <person name="Alam I."/>
            <person name="Rashid M."/>
            <person name="Vinu M."/>
            <person name="Ba-Alawi W."/>
            <person name="Anthony Kamau A."/>
            <person name="Kamanda Ngugi D."/>
            <person name="Goker M."/>
            <person name="Klenk H.P."/>
            <person name="Bajic V."/>
            <person name="Stingl U."/>
        </authorList>
    </citation>
    <scope>NUCLEOTIDE SEQUENCE [LARGE SCALE GENOMIC DNA]</scope>
    <source>
        <strain evidence="18">SCGC-AAA261F19</strain>
    </source>
</reference>
<sequence length="829" mass="89076">MKKSKIRVGGMTCASCARTVEKSLNGVDGVFEASVNFAMEEAFVEYDPEKVNQDRLAEAIEKAGYEVLGAEREKEEVTLGISGMTCASCADTVQNALSSLNGIYDANVNLATEKARVEYSPDLISTSDMRKAVEEAGYGIKSEEKAEREVEEVKQAKRRTLIAWGASIPIIVWMIPEMIFGIAWPNQMIYDLGMTLLAIPVLFWVGRHTYGNALMTIAHGSANMNVLIFLGSLAAFVTGPAKLAFFPDMLNYAGVGAMIMAFHLTGRFIEAKARGRASQAIRRLMELEADTAIIIENGEEREVPVDRVEKGDLMKVRPGEKIPTDGIVVKGESSVDESMATGESTPVHKERDDEVIGSTVNQEGVLTVEATRVGKDTFLFQVIKMVEEAQGTKVPIQKFADRVTSYFVPTVLFTAAVTVILWLTVTDSIDILASALEGTLPWIDLSLSPPMLALFAGIATLVIACPCALGLATPTALMVGSGKGAENGILIKKGEAIQVLKDIDTIVFDKTGTMTKGEMTLTDVASAPDFSSNPREKVLQFAASAEYNSEHPIGRAIVEGAKSRGVKFQEPEEFEAVGGKGVRAVLGGNRMIVGNRKFLEEEGIDPSTLESELEKWQNEGATTILVSTNGKLVGAVAVADTLKEDTVTAIEKLKERGLETVMITGDNPRTADAIAKKAGISRVLAEVLPDEKADEIRRLQEEGKKVAMVGDGINDAPALAQADVGIAIGTGTDIAIEAGEVVLVRGELSSVVSAVELSRRTFDKIKQNLWWAFGYNVTMIPLAVLGVMHPLFAEAAMAMSSVTVVTNANRLKGVDINFGVANKGKQDAE</sequence>
<keyword evidence="7" id="KW-0547">Nucleotide-binding</keyword>
<dbReference type="GO" id="GO:0016020">
    <property type="term" value="C:membrane"/>
    <property type="evidence" value="ECO:0007669"/>
    <property type="project" value="InterPro"/>
</dbReference>
<dbReference type="InterPro" id="IPR023299">
    <property type="entry name" value="ATPase_P-typ_cyto_dom_N"/>
</dbReference>
<evidence type="ECO:0000256" key="3">
    <source>
        <dbReference type="ARBA" id="ARBA00022448"/>
    </source>
</evidence>
<evidence type="ECO:0000256" key="1">
    <source>
        <dbReference type="ARBA" id="ARBA00004127"/>
    </source>
</evidence>
<dbReference type="PANTHER" id="PTHR43520:SF8">
    <property type="entry name" value="P-TYPE CU(+) TRANSPORTER"/>
    <property type="match status" value="1"/>
</dbReference>
<evidence type="ECO:0000256" key="4">
    <source>
        <dbReference type="ARBA" id="ARBA00022692"/>
    </source>
</evidence>
<dbReference type="GO" id="GO:0012505">
    <property type="term" value="C:endomembrane system"/>
    <property type="evidence" value="ECO:0007669"/>
    <property type="project" value="UniProtKB-SubCell"/>
</dbReference>
<dbReference type="InterPro" id="IPR017969">
    <property type="entry name" value="Heavy-metal-associated_CS"/>
</dbReference>
<keyword evidence="11" id="KW-1278">Translocase</keyword>
<dbReference type="GO" id="GO:0005524">
    <property type="term" value="F:ATP binding"/>
    <property type="evidence" value="ECO:0007669"/>
    <property type="project" value="UniProtKB-KW"/>
</dbReference>
<gene>
    <name evidence="18" type="ORF">AKJ45_02140</name>
</gene>
<evidence type="ECO:0000256" key="14">
    <source>
        <dbReference type="ARBA" id="ARBA00023065"/>
    </source>
</evidence>
<evidence type="ECO:0000256" key="7">
    <source>
        <dbReference type="ARBA" id="ARBA00022741"/>
    </source>
</evidence>
<dbReference type="GO" id="GO:0055070">
    <property type="term" value="P:copper ion homeostasis"/>
    <property type="evidence" value="ECO:0007669"/>
    <property type="project" value="TreeGrafter"/>
</dbReference>
<evidence type="ECO:0000256" key="13">
    <source>
        <dbReference type="ARBA" id="ARBA00023008"/>
    </source>
</evidence>